<dbReference type="InterPro" id="IPR022036">
    <property type="entry name" value="DUF3605"/>
</dbReference>
<dbReference type="Proteomes" id="UP000019375">
    <property type="component" value="Unassembled WGS sequence"/>
</dbReference>
<dbReference type="PANTHER" id="PTHR35020">
    <property type="entry name" value="N-ACETYLGLUCOSAMINE-INDUCED PROTEIN 1"/>
    <property type="match status" value="1"/>
</dbReference>
<gene>
    <name evidence="1" type="ORF">BN860_06458g</name>
</gene>
<protein>
    <submittedName>
        <fullName evidence="1">BN860_06458g1_1</fullName>
    </submittedName>
</protein>
<dbReference type="OrthoDB" id="10053431at2759"/>
<name>A0A8J2WUI1_ZYGB2</name>
<evidence type="ECO:0000313" key="2">
    <source>
        <dbReference type="Proteomes" id="UP000019375"/>
    </source>
</evidence>
<evidence type="ECO:0000313" key="1">
    <source>
        <dbReference type="EMBL" id="CDF87442.1"/>
    </source>
</evidence>
<dbReference type="EMBL" id="HG316454">
    <property type="protein sequence ID" value="CDF87442.1"/>
    <property type="molecule type" value="Genomic_DNA"/>
</dbReference>
<reference evidence="2" key="1">
    <citation type="journal article" date="2013" name="Genome Announc.">
        <title>Genome sequence of the food spoilage yeast Zygosaccharomyces bailii CLIB 213(T).</title>
        <authorList>
            <person name="Galeote V."/>
            <person name="Bigey F."/>
            <person name="Devillers H."/>
            <person name="Neuveglise C."/>
            <person name="Dequin S."/>
        </authorList>
    </citation>
    <scope>NUCLEOTIDE SEQUENCE [LARGE SCALE GENOMIC DNA]</scope>
    <source>
        <strain evidence="2">CLIB 213 / ATCC 58445 / CBS 680 / CCRC 21525 / NBRC 1098 / NCYC 1416 / NRRL Y-2227</strain>
    </source>
</reference>
<proteinExistence type="predicted"/>
<accession>A0A8J2WUI1</accession>
<sequence>MLSFQQARQLVESGKLERLERSPECTALYRKHKEGLTEDIVVDVCKKLHWSLQEITFLNTVKYPEQADKIAAAFSDAALFKITVNEFPYWFEPCVSHLLIWSKISLPLYCGDSEQINTTLYKKIEEFLRYNLEQRLGISSEDYCFFINTSRLQSVKGISHIHLLLRSNQQVAREILSQQLEPLID</sequence>
<dbReference type="GO" id="GO:0005737">
    <property type="term" value="C:cytoplasm"/>
    <property type="evidence" value="ECO:0007669"/>
    <property type="project" value="TreeGrafter"/>
</dbReference>
<organism evidence="1 2">
    <name type="scientific">Zygosaccharomyces bailii (strain CLIB 213 / ATCC 58445 / CBS 680 / BCRC 21525 / NBRC 1098 / NCYC 1416 / NRRL Y-2227)</name>
    <dbReference type="NCBI Taxonomy" id="1333698"/>
    <lineage>
        <taxon>Eukaryota</taxon>
        <taxon>Fungi</taxon>
        <taxon>Dikarya</taxon>
        <taxon>Ascomycota</taxon>
        <taxon>Saccharomycotina</taxon>
        <taxon>Saccharomycetes</taxon>
        <taxon>Saccharomycetales</taxon>
        <taxon>Saccharomycetaceae</taxon>
        <taxon>Zygosaccharomyces</taxon>
    </lineage>
</organism>
<dbReference type="PANTHER" id="PTHR35020:SF2">
    <property type="entry name" value="N-ACETYLGLUCOSAMINE-INDUCED PROTEIN 1"/>
    <property type="match status" value="1"/>
</dbReference>
<keyword evidence="2" id="KW-1185">Reference proteome</keyword>
<dbReference type="Pfam" id="PF12239">
    <property type="entry name" value="DUF3605"/>
    <property type="match status" value="1"/>
</dbReference>
<dbReference type="GO" id="GO:0006044">
    <property type="term" value="P:N-acetylglucosamine metabolic process"/>
    <property type="evidence" value="ECO:0007669"/>
    <property type="project" value="TreeGrafter"/>
</dbReference>
<dbReference type="AlphaFoldDB" id="A0A8J2WUI1"/>